<reference evidence="1 2" key="1">
    <citation type="journal article" date="2019" name="Int. J. Syst. Evol. Microbiol.">
        <title>The Global Catalogue of Microorganisms (GCM) 10K type strain sequencing project: providing services to taxonomists for standard genome sequencing and annotation.</title>
        <authorList>
            <consortium name="The Broad Institute Genomics Platform"/>
            <consortium name="The Broad Institute Genome Sequencing Center for Infectious Disease"/>
            <person name="Wu L."/>
            <person name="Ma J."/>
        </authorList>
    </citation>
    <scope>NUCLEOTIDE SEQUENCE [LARGE SCALE GENOMIC DNA]</scope>
    <source>
        <strain evidence="1 2">JCM 13250</strain>
    </source>
</reference>
<name>A0ABN2LFI7_9ACTN</name>
<proteinExistence type="predicted"/>
<evidence type="ECO:0000313" key="1">
    <source>
        <dbReference type="EMBL" id="GAA1786884.1"/>
    </source>
</evidence>
<protein>
    <submittedName>
        <fullName evidence="1">Uncharacterized protein</fullName>
    </submittedName>
</protein>
<comment type="caution">
    <text evidence="1">The sequence shown here is derived from an EMBL/GenBank/DDBJ whole genome shotgun (WGS) entry which is preliminary data.</text>
</comment>
<evidence type="ECO:0000313" key="2">
    <source>
        <dbReference type="Proteomes" id="UP001500218"/>
    </source>
</evidence>
<organism evidence="1 2">
    <name type="scientific">Luedemannella flava</name>
    <dbReference type="NCBI Taxonomy" id="349316"/>
    <lineage>
        <taxon>Bacteria</taxon>
        <taxon>Bacillati</taxon>
        <taxon>Actinomycetota</taxon>
        <taxon>Actinomycetes</taxon>
        <taxon>Micromonosporales</taxon>
        <taxon>Micromonosporaceae</taxon>
        <taxon>Luedemannella</taxon>
    </lineage>
</organism>
<dbReference type="RefSeq" id="WP_344125987.1">
    <property type="nucleotide sequence ID" value="NZ_BAAALT010000012.1"/>
</dbReference>
<accession>A0ABN2LFI7</accession>
<gene>
    <name evidence="1" type="ORF">GCM10009682_06220</name>
</gene>
<sequence>MAAADVTDSDRAQLAYALGIAPADVPGALERIAAAATEEYLDMILGRRLPRRLEEIREQRLVLLVRHLFANHLPTEEQVARVFQLTPQQSRALLRGVMAKHRYELADAVRATLEGTLHRAQHEPGAGVWEVTADPATIDIINAELAAVDGSLPQVTRRRGTVSQYEIRPSAYQALRDLLAAGFPVGPE</sequence>
<dbReference type="EMBL" id="BAAALT010000012">
    <property type="protein sequence ID" value="GAA1786884.1"/>
    <property type="molecule type" value="Genomic_DNA"/>
</dbReference>
<keyword evidence="2" id="KW-1185">Reference proteome</keyword>
<dbReference type="Proteomes" id="UP001500218">
    <property type="component" value="Unassembled WGS sequence"/>
</dbReference>